<protein>
    <submittedName>
        <fullName evidence="2">Uncharacterized protein</fullName>
    </submittedName>
</protein>
<reference evidence="3" key="1">
    <citation type="submission" date="2017-04" db="EMBL/GenBank/DDBJ databases">
        <title>Function of individual gut microbiota members based on whole genome sequencing of pure cultures obtained from chicken caecum.</title>
        <authorList>
            <person name="Medvecky M."/>
            <person name="Cejkova D."/>
            <person name="Polansky O."/>
            <person name="Karasova D."/>
            <person name="Kubasova T."/>
            <person name="Cizek A."/>
            <person name="Rychlik I."/>
        </authorList>
    </citation>
    <scope>NUCLEOTIDE SEQUENCE [LARGE SCALE GENOMIC DNA]</scope>
    <source>
        <strain evidence="3">An90</strain>
    </source>
</reference>
<dbReference type="EMBL" id="NFHB01000009">
    <property type="protein sequence ID" value="OUN02159.1"/>
    <property type="molecule type" value="Genomic_DNA"/>
</dbReference>
<organism evidence="2 3">
    <name type="scientific">Alistipes onderdonkii</name>
    <dbReference type="NCBI Taxonomy" id="328813"/>
    <lineage>
        <taxon>Bacteria</taxon>
        <taxon>Pseudomonadati</taxon>
        <taxon>Bacteroidota</taxon>
        <taxon>Bacteroidia</taxon>
        <taxon>Bacteroidales</taxon>
        <taxon>Rikenellaceae</taxon>
        <taxon>Alistipes</taxon>
    </lineage>
</organism>
<proteinExistence type="predicted"/>
<accession>A0A1Y3QXM0</accession>
<evidence type="ECO:0000256" key="1">
    <source>
        <dbReference type="SAM" id="Phobius"/>
    </source>
</evidence>
<keyword evidence="1" id="KW-1133">Transmembrane helix</keyword>
<gene>
    <name evidence="2" type="ORF">B5G41_12400</name>
</gene>
<dbReference type="RefSeq" id="WP_032134279.1">
    <property type="nucleotide sequence ID" value="NZ_DAWDON010000023.1"/>
</dbReference>
<sequence length="138" mass="16508">MIYILIIFVMDILLVLAGYQYFCNHFRNTSKLATARLNYIRILIDTVYTYYHHPELMRKHLQKEMAIKKLMAYHVVDNHCGHFFTSRTKVSTNDQLLYMLHKEGFTPRELCIIFELNNINSVYVKCHRINKKLYTNGI</sequence>
<comment type="caution">
    <text evidence="2">The sequence shown here is derived from an EMBL/GenBank/DDBJ whole genome shotgun (WGS) entry which is preliminary data.</text>
</comment>
<feature type="transmembrane region" description="Helical" evidence="1">
    <location>
        <begin position="5"/>
        <end position="22"/>
    </location>
</feature>
<dbReference type="Proteomes" id="UP000195772">
    <property type="component" value="Unassembled WGS sequence"/>
</dbReference>
<evidence type="ECO:0000313" key="2">
    <source>
        <dbReference type="EMBL" id="OUN02159.1"/>
    </source>
</evidence>
<keyword evidence="1" id="KW-0472">Membrane</keyword>
<evidence type="ECO:0000313" key="3">
    <source>
        <dbReference type="Proteomes" id="UP000195772"/>
    </source>
</evidence>
<keyword evidence="1" id="KW-0812">Transmembrane</keyword>
<name>A0A1Y3QXM0_9BACT</name>
<dbReference type="AlphaFoldDB" id="A0A1Y3QXM0"/>